<dbReference type="AlphaFoldDB" id="A0A8H6RH17"/>
<proteinExistence type="predicted"/>
<dbReference type="OrthoDB" id="3440281at2759"/>
<feature type="compositionally biased region" description="Basic residues" evidence="1">
    <location>
        <begin position="162"/>
        <end position="185"/>
    </location>
</feature>
<evidence type="ECO:0000313" key="3">
    <source>
        <dbReference type="Proteomes" id="UP000660729"/>
    </source>
</evidence>
<feature type="compositionally biased region" description="Acidic residues" evidence="1">
    <location>
        <begin position="118"/>
        <end position="148"/>
    </location>
</feature>
<feature type="region of interest" description="Disordered" evidence="1">
    <location>
        <begin position="110"/>
        <end position="185"/>
    </location>
</feature>
<dbReference type="Proteomes" id="UP000660729">
    <property type="component" value="Unassembled WGS sequence"/>
</dbReference>
<accession>A0A8H6RH17</accession>
<dbReference type="EMBL" id="JABCIY010000168">
    <property type="protein sequence ID" value="KAF7190931.1"/>
    <property type="molecule type" value="Genomic_DNA"/>
</dbReference>
<organism evidence="2 3">
    <name type="scientific">Pseudocercospora fuligena</name>
    <dbReference type="NCBI Taxonomy" id="685502"/>
    <lineage>
        <taxon>Eukaryota</taxon>
        <taxon>Fungi</taxon>
        <taxon>Dikarya</taxon>
        <taxon>Ascomycota</taxon>
        <taxon>Pezizomycotina</taxon>
        <taxon>Dothideomycetes</taxon>
        <taxon>Dothideomycetidae</taxon>
        <taxon>Mycosphaerellales</taxon>
        <taxon>Mycosphaerellaceae</taxon>
        <taxon>Pseudocercospora</taxon>
    </lineage>
</organism>
<protein>
    <submittedName>
        <fullName evidence="2">Uncharacterized protein</fullName>
    </submittedName>
</protein>
<name>A0A8H6RH17_9PEZI</name>
<sequence length="185" mass="22274">MSLPANQIIQSFTEAFYQAQALFEQDKMAECEHAARVLLAEPALPRPHRIRTLLLLVNVVDDWNEAWCFHDQAKLQWYYIRRNHPQGQNSDVDKEMERLWDLLVEHQETLDEEKKYPDEEEEDEDMDSDEEAEDEDMDSDEEAEDEDMGTLMKRQKMGQMRSLRRQTHRHRRQKSEIRPRKKQML</sequence>
<gene>
    <name evidence="2" type="ORF">HII31_08090</name>
</gene>
<reference evidence="2" key="1">
    <citation type="submission" date="2020-04" db="EMBL/GenBank/DDBJ databases">
        <title>Draft genome resource of the tomato pathogen Pseudocercospora fuligena.</title>
        <authorList>
            <person name="Zaccaron A."/>
        </authorList>
    </citation>
    <scope>NUCLEOTIDE SEQUENCE</scope>
    <source>
        <strain evidence="2">PF001</strain>
    </source>
</reference>
<comment type="caution">
    <text evidence="2">The sequence shown here is derived from an EMBL/GenBank/DDBJ whole genome shotgun (WGS) entry which is preliminary data.</text>
</comment>
<evidence type="ECO:0000256" key="1">
    <source>
        <dbReference type="SAM" id="MobiDB-lite"/>
    </source>
</evidence>
<keyword evidence="3" id="KW-1185">Reference proteome</keyword>
<evidence type="ECO:0000313" key="2">
    <source>
        <dbReference type="EMBL" id="KAF7190931.1"/>
    </source>
</evidence>